<sequence length="347" mass="38699">MIINQKEYKSVWWEHNRLYAIDQNKLPWELSIVEFTDYLQVAQAIKDMTVRGAPAIGTAAAFAMALAAQVAPEDRFRVSLREARKHLLETRPTAVDLLNGVNYVYEQTIKFIPDIKHCRQVAILAAQEFARHSEEDCRTIGEIGSAIIQDQSRILTHCNAGALATVDWGTALAAIRFAHRQGKKIFVYVSETRPRFQGALLTAFELEQEGIPHSIIPDSACGFYFWKKEIDLVITGADRVCLNGDVANKVGTYEKAVLARYHRVPFYVAAPLSTFDLGCIRGKDIPIEFRSEEEVKQFAGVPTANPSSPALNPAFDITPAKLITGIITPQGIFPASEAAQKVQKYYE</sequence>
<dbReference type="EC" id="5.3.1.23" evidence="1"/>
<organism evidence="1 2">
    <name type="scientific">Candidatus Syntrophosphaera thermopropionivorans</name>
    <dbReference type="NCBI Taxonomy" id="2593015"/>
    <lineage>
        <taxon>Bacteria</taxon>
        <taxon>Pseudomonadati</taxon>
        <taxon>Candidatus Cloacimonadota</taxon>
        <taxon>Candidatus Cloacimonadia</taxon>
        <taxon>Candidatus Cloacimonadales</taxon>
        <taxon>Candidatus Cloacimonadaceae</taxon>
        <taxon>Candidatus Syntrophosphaera</taxon>
    </lineage>
</organism>
<evidence type="ECO:0000313" key="2">
    <source>
        <dbReference type="Proteomes" id="UP000294588"/>
    </source>
</evidence>
<keyword evidence="1" id="KW-0413">Isomerase</keyword>
<keyword evidence="2" id="KW-1185">Reference proteome</keyword>
<protein>
    <submittedName>
        <fullName evidence="1">S-methyl-5-thioribose-1-phosphate isomerase</fullName>
        <ecNumber evidence="1">5.3.1.23</ecNumber>
    </submittedName>
</protein>
<evidence type="ECO:0000313" key="1">
    <source>
        <dbReference type="EMBL" id="TDF74625.1"/>
    </source>
</evidence>
<reference evidence="1" key="1">
    <citation type="submission" date="2019-03" db="EMBL/GenBank/DDBJ databases">
        <title>Candidatus Syntrophosphaera thermopropionivorans: a novel player in syntrophic propionate oxidation during anaerobic digestion.</title>
        <authorList>
            <person name="Dyksma S."/>
        </authorList>
    </citation>
    <scope>NUCLEOTIDE SEQUENCE</scope>
    <source>
        <strain evidence="1">W5</strain>
    </source>
</reference>
<accession>A0AC61QKZ7</accession>
<gene>
    <name evidence="1" type="primary">mtnA</name>
    <name evidence="1" type="ORF">E0946_00655</name>
</gene>
<name>A0AC61QKZ7_9BACT</name>
<dbReference type="EMBL" id="SMOG01000001">
    <property type="protein sequence ID" value="TDF74625.1"/>
    <property type="molecule type" value="Genomic_DNA"/>
</dbReference>
<proteinExistence type="predicted"/>
<comment type="caution">
    <text evidence="1">The sequence shown here is derived from an EMBL/GenBank/DDBJ whole genome shotgun (WGS) entry which is preliminary data.</text>
</comment>
<dbReference type="Proteomes" id="UP000294588">
    <property type="component" value="Unassembled WGS sequence"/>
</dbReference>